<reference evidence="1" key="1">
    <citation type="submission" date="2023-04" db="EMBL/GenBank/DDBJ databases">
        <title>Ambrosiozyma monospora NBRC 10751.</title>
        <authorList>
            <person name="Ichikawa N."/>
            <person name="Sato H."/>
            <person name="Tonouchi N."/>
        </authorList>
    </citation>
    <scope>NUCLEOTIDE SEQUENCE</scope>
    <source>
        <strain evidence="1">NBRC 10751</strain>
    </source>
</reference>
<accession>A0ACB5SWK6</accession>
<dbReference type="Proteomes" id="UP001165064">
    <property type="component" value="Unassembled WGS sequence"/>
</dbReference>
<sequence length="76" mass="8505">MIMVSQPHKRIKLVSNTIPAKVLEITTTLPLELQCLVLKHLILSRIKNMDSDVSLCQIVHFIGYNPTLDGILALVL</sequence>
<comment type="caution">
    <text evidence="1">The sequence shown here is derived from an EMBL/GenBank/DDBJ whole genome shotgun (WGS) entry which is preliminary data.</text>
</comment>
<organism evidence="1 2">
    <name type="scientific">Ambrosiozyma monospora</name>
    <name type="common">Yeast</name>
    <name type="synonym">Endomycopsis monosporus</name>
    <dbReference type="NCBI Taxonomy" id="43982"/>
    <lineage>
        <taxon>Eukaryota</taxon>
        <taxon>Fungi</taxon>
        <taxon>Dikarya</taxon>
        <taxon>Ascomycota</taxon>
        <taxon>Saccharomycotina</taxon>
        <taxon>Pichiomycetes</taxon>
        <taxon>Pichiales</taxon>
        <taxon>Pichiaceae</taxon>
        <taxon>Ambrosiozyma</taxon>
    </lineage>
</organism>
<evidence type="ECO:0000313" key="2">
    <source>
        <dbReference type="Proteomes" id="UP001165064"/>
    </source>
</evidence>
<name>A0ACB5SWK6_AMBMO</name>
<protein>
    <submittedName>
        <fullName evidence="1">Unnamed protein product</fullName>
    </submittedName>
</protein>
<gene>
    <name evidence="1" type="ORF">Amon02_000212100</name>
</gene>
<proteinExistence type="predicted"/>
<evidence type="ECO:0000313" key="1">
    <source>
        <dbReference type="EMBL" id="GME75342.1"/>
    </source>
</evidence>
<dbReference type="EMBL" id="BSXS01001180">
    <property type="protein sequence ID" value="GME75342.1"/>
    <property type="molecule type" value="Genomic_DNA"/>
</dbReference>
<keyword evidence="2" id="KW-1185">Reference proteome</keyword>